<sequence>ETPNETTDTSDGKASEATDRCGKGELYTQEDETPNETTDTSDGKASEATDGCGGLIIREDETPDETTDTTYEKTIEMKTTKKTTNKSGIKISQTHMTPETTYMTDMSTTETLEKSDVEKKKTRYIYRNVK</sequence>
<feature type="non-terminal residue" evidence="2">
    <location>
        <position position="1"/>
    </location>
</feature>
<dbReference type="AlphaFoldDB" id="A0A1B6CT05"/>
<feature type="region of interest" description="Disordered" evidence="1">
    <location>
        <begin position="1"/>
        <end position="70"/>
    </location>
</feature>
<proteinExistence type="predicted"/>
<protein>
    <submittedName>
        <fullName evidence="2">Uncharacterized protein</fullName>
    </submittedName>
</protein>
<dbReference type="EMBL" id="GEDC01020629">
    <property type="protein sequence ID" value="JAS16669.1"/>
    <property type="molecule type" value="Transcribed_RNA"/>
</dbReference>
<evidence type="ECO:0000313" key="2">
    <source>
        <dbReference type="EMBL" id="JAS16669.1"/>
    </source>
</evidence>
<organism evidence="2">
    <name type="scientific">Clastoptera arizonana</name>
    <name type="common">Arizona spittle bug</name>
    <dbReference type="NCBI Taxonomy" id="38151"/>
    <lineage>
        <taxon>Eukaryota</taxon>
        <taxon>Metazoa</taxon>
        <taxon>Ecdysozoa</taxon>
        <taxon>Arthropoda</taxon>
        <taxon>Hexapoda</taxon>
        <taxon>Insecta</taxon>
        <taxon>Pterygota</taxon>
        <taxon>Neoptera</taxon>
        <taxon>Paraneoptera</taxon>
        <taxon>Hemiptera</taxon>
        <taxon>Auchenorrhyncha</taxon>
        <taxon>Cercopoidea</taxon>
        <taxon>Clastopteridae</taxon>
        <taxon>Clastoptera</taxon>
    </lineage>
</organism>
<name>A0A1B6CT05_9HEMI</name>
<feature type="compositionally biased region" description="Basic and acidic residues" evidence="1">
    <location>
        <begin position="10"/>
        <end position="23"/>
    </location>
</feature>
<reference evidence="2" key="1">
    <citation type="submission" date="2015-12" db="EMBL/GenBank/DDBJ databases">
        <title>De novo transcriptome assembly of four potential Pierce s Disease insect vectors from Arizona vineyards.</title>
        <authorList>
            <person name="Tassone E.E."/>
        </authorList>
    </citation>
    <scope>NUCLEOTIDE SEQUENCE</scope>
</reference>
<gene>
    <name evidence="2" type="ORF">g.3741</name>
</gene>
<accession>A0A1B6CT05</accession>
<evidence type="ECO:0000256" key="1">
    <source>
        <dbReference type="SAM" id="MobiDB-lite"/>
    </source>
</evidence>